<name>A0A9P6GQW4_9PLEO</name>
<feature type="domain" description="Formyl transferase N-terminal" evidence="2">
    <location>
        <begin position="32"/>
        <end position="216"/>
    </location>
</feature>
<dbReference type="InterPro" id="IPR036477">
    <property type="entry name" value="Formyl_transf_N_sf"/>
</dbReference>
<dbReference type="Proteomes" id="UP000756921">
    <property type="component" value="Unassembled WGS sequence"/>
</dbReference>
<evidence type="ECO:0000313" key="4">
    <source>
        <dbReference type="Proteomes" id="UP000756921"/>
    </source>
</evidence>
<evidence type="ECO:0000259" key="2">
    <source>
        <dbReference type="Pfam" id="PF00551"/>
    </source>
</evidence>
<dbReference type="EMBL" id="WJXW01000003">
    <property type="protein sequence ID" value="KAF9738589.1"/>
    <property type="molecule type" value="Genomic_DNA"/>
</dbReference>
<dbReference type="GO" id="GO:0005739">
    <property type="term" value="C:mitochondrion"/>
    <property type="evidence" value="ECO:0007669"/>
    <property type="project" value="TreeGrafter"/>
</dbReference>
<dbReference type="GO" id="GO:0004479">
    <property type="term" value="F:methionyl-tRNA formyltransferase activity"/>
    <property type="evidence" value="ECO:0007669"/>
    <property type="project" value="UniProtKB-EC"/>
</dbReference>
<dbReference type="PANTHER" id="PTHR11138:SF5">
    <property type="entry name" value="METHIONYL-TRNA FORMYLTRANSFERASE, MITOCHONDRIAL"/>
    <property type="match status" value="1"/>
</dbReference>
<dbReference type="EC" id="2.1.2.9" evidence="1"/>
<dbReference type="InterPro" id="IPR002376">
    <property type="entry name" value="Formyl_transf_N"/>
</dbReference>
<dbReference type="Gene3D" id="3.40.50.12230">
    <property type="match status" value="1"/>
</dbReference>
<protein>
    <recommendedName>
        <fullName evidence="1">methionyl-tRNA formyltransferase</fullName>
        <ecNumber evidence="1">2.1.2.9</ecNumber>
    </recommendedName>
</protein>
<evidence type="ECO:0000313" key="3">
    <source>
        <dbReference type="EMBL" id="KAF9738589.1"/>
    </source>
</evidence>
<dbReference type="PANTHER" id="PTHR11138">
    <property type="entry name" value="METHIONYL-TRNA FORMYLTRANSFERASE"/>
    <property type="match status" value="1"/>
</dbReference>
<dbReference type="SUPFAM" id="SSF53328">
    <property type="entry name" value="Formyltransferase"/>
    <property type="match status" value="1"/>
</dbReference>
<sequence>MLWRLPAPVRSLLAPGYRRVNSTAATAVPPLRILFCGSDDFSIASLRALTRAQREVPKLIDSIDVVHRPAKPTGRGLKSLRDVPIKLAAAEELCVTHTIDTFTGWTPPSRVDLIIAVSFGLFVPLRILNLAQYGGLNVHPSLLPDLKGPAPIQHALLKRRQNTGVSVQTLHPTQFDGGTILAQTPSPGISISDWVDADDLTKRLGDEGASMLVNVLRSGAFLPPLKDVGWYQDSGGAIDHAGKILKGDQQVDFAKSTLDDVFAIKRAIGEPWCWLPNGDRLILNEFSEKKVLVGEQAREHRSTRMWLDTSRGPKHNVPLARMTCGRVLQIDKSSIGGRPVGGGNQRLVSMLRQQRSDTVR</sequence>
<dbReference type="OrthoDB" id="10268103at2759"/>
<dbReference type="CDD" id="cd08646">
    <property type="entry name" value="FMT_core_Met-tRNA-FMT_N"/>
    <property type="match status" value="1"/>
</dbReference>
<accession>A0A9P6GQW4</accession>
<organism evidence="3 4">
    <name type="scientific">Paraphaeosphaeria minitans</name>
    <dbReference type="NCBI Taxonomy" id="565426"/>
    <lineage>
        <taxon>Eukaryota</taxon>
        <taxon>Fungi</taxon>
        <taxon>Dikarya</taxon>
        <taxon>Ascomycota</taxon>
        <taxon>Pezizomycotina</taxon>
        <taxon>Dothideomycetes</taxon>
        <taxon>Pleosporomycetidae</taxon>
        <taxon>Pleosporales</taxon>
        <taxon>Massarineae</taxon>
        <taxon>Didymosphaeriaceae</taxon>
        <taxon>Paraphaeosphaeria</taxon>
    </lineage>
</organism>
<dbReference type="InterPro" id="IPR041711">
    <property type="entry name" value="Met-tRNA-FMT_N"/>
</dbReference>
<reference evidence="3" key="1">
    <citation type="journal article" date="2020" name="Mol. Plant Microbe Interact.">
        <title>Genome Sequence of the Biocontrol Agent Coniothyrium minitans strain Conio (IMI 134523).</title>
        <authorList>
            <person name="Patel D."/>
            <person name="Shittu T.A."/>
            <person name="Baroncelli R."/>
            <person name="Muthumeenakshi S."/>
            <person name="Osborne T.H."/>
            <person name="Janganan T.K."/>
            <person name="Sreenivasaprasad S."/>
        </authorList>
    </citation>
    <scope>NUCLEOTIDE SEQUENCE</scope>
    <source>
        <strain evidence="3">Conio</strain>
    </source>
</reference>
<gene>
    <name evidence="3" type="ORF">PMIN01_03872</name>
</gene>
<keyword evidence="4" id="KW-1185">Reference proteome</keyword>
<dbReference type="Pfam" id="PF00551">
    <property type="entry name" value="Formyl_trans_N"/>
    <property type="match status" value="1"/>
</dbReference>
<proteinExistence type="predicted"/>
<dbReference type="AlphaFoldDB" id="A0A9P6GQW4"/>
<comment type="caution">
    <text evidence="3">The sequence shown here is derived from an EMBL/GenBank/DDBJ whole genome shotgun (WGS) entry which is preliminary data.</text>
</comment>
<evidence type="ECO:0000256" key="1">
    <source>
        <dbReference type="ARBA" id="ARBA00012261"/>
    </source>
</evidence>